<dbReference type="EMBL" id="SZZH01000001">
    <property type="protein sequence ID" value="TKV60896.1"/>
    <property type="molecule type" value="Genomic_DNA"/>
</dbReference>
<dbReference type="Proteomes" id="UP000306985">
    <property type="component" value="Unassembled WGS sequence"/>
</dbReference>
<dbReference type="AlphaFoldDB" id="A0A4U6QL60"/>
<evidence type="ECO:0000256" key="1">
    <source>
        <dbReference type="SAM" id="MobiDB-lite"/>
    </source>
</evidence>
<dbReference type="OrthoDB" id="4281716at2"/>
<evidence type="ECO:0000313" key="4">
    <source>
        <dbReference type="Proteomes" id="UP000306985"/>
    </source>
</evidence>
<dbReference type="SUPFAM" id="SSF56601">
    <property type="entry name" value="beta-lactamase/transpeptidase-like"/>
    <property type="match status" value="1"/>
</dbReference>
<protein>
    <submittedName>
        <fullName evidence="3">Beta-lactamase family protein</fullName>
    </submittedName>
</protein>
<dbReference type="Pfam" id="PF00144">
    <property type="entry name" value="Beta-lactamase"/>
    <property type="match status" value="1"/>
</dbReference>
<organism evidence="3 4">
    <name type="scientific">Nakamurella flava</name>
    <dbReference type="NCBI Taxonomy" id="2576308"/>
    <lineage>
        <taxon>Bacteria</taxon>
        <taxon>Bacillati</taxon>
        <taxon>Actinomycetota</taxon>
        <taxon>Actinomycetes</taxon>
        <taxon>Nakamurellales</taxon>
        <taxon>Nakamurellaceae</taxon>
        <taxon>Nakamurella</taxon>
    </lineage>
</organism>
<sequence length="424" mass="44374">MPLTSPSTHRPEVPVSAVRPDHPPLTSADWDHRLGALLDPDAPGAAARGVAPGSAWWVGGVDGPLSRGAVGRQGTDRRDASISVHTPFRWSSVTKPVVAALALALLDEGTLTLDAPVDRWLPELADRRVLSEPLTPDTDVATAGTVPARRPILVRDVLEFRLGWGMDFTGPWPDPLLVAMAGAGLAAGPPAPQVNPEPDEWLRRLGRFPLARQPGEQWRYHTGASVLGVLLARAGGAPLPELLQRRVLGPVGMTGTAFWADADRLGPHWAPAAGPDPRTPALACYDPADGQWSRPPAFPDAGDGLVGPVDDLAALARTLLAGGVTPDGRRVLSTGVVAAATRSRIGPIDQDGAGWGLGMGVRHSATPDGRSAGSFGWDGGMGASWWVDPTTGRIGVLATNLLWSSPQPPPVFGEFWSLAFGGSI</sequence>
<accession>A0A4U6QL60</accession>
<dbReference type="Gene3D" id="3.40.710.10">
    <property type="entry name" value="DD-peptidase/beta-lactamase superfamily"/>
    <property type="match status" value="1"/>
</dbReference>
<feature type="region of interest" description="Disordered" evidence="1">
    <location>
        <begin position="1"/>
        <end position="26"/>
    </location>
</feature>
<dbReference type="PANTHER" id="PTHR43283">
    <property type="entry name" value="BETA-LACTAMASE-RELATED"/>
    <property type="match status" value="1"/>
</dbReference>
<gene>
    <name evidence="3" type="ORF">FDO65_04330</name>
</gene>
<dbReference type="InterPro" id="IPR012338">
    <property type="entry name" value="Beta-lactam/transpept-like"/>
</dbReference>
<feature type="domain" description="Beta-lactamase-related" evidence="2">
    <location>
        <begin position="48"/>
        <end position="401"/>
    </location>
</feature>
<dbReference type="InterPro" id="IPR050789">
    <property type="entry name" value="Diverse_Enzym_Activities"/>
</dbReference>
<keyword evidence="4" id="KW-1185">Reference proteome</keyword>
<reference evidence="3 4" key="1">
    <citation type="submission" date="2019-05" db="EMBL/GenBank/DDBJ databases">
        <title>Nakamurella sp. N5BH11, whole genome shotgun sequence.</title>
        <authorList>
            <person name="Tuo L."/>
        </authorList>
    </citation>
    <scope>NUCLEOTIDE SEQUENCE [LARGE SCALE GENOMIC DNA]</scope>
    <source>
        <strain evidence="3 4">N5BH11</strain>
    </source>
</reference>
<dbReference type="PANTHER" id="PTHR43283:SF3">
    <property type="entry name" value="BETA-LACTAMASE FAMILY PROTEIN (AFU_ORTHOLOGUE AFUA_5G07500)"/>
    <property type="match status" value="1"/>
</dbReference>
<evidence type="ECO:0000259" key="2">
    <source>
        <dbReference type="Pfam" id="PF00144"/>
    </source>
</evidence>
<name>A0A4U6QL60_9ACTN</name>
<comment type="caution">
    <text evidence="3">The sequence shown here is derived from an EMBL/GenBank/DDBJ whole genome shotgun (WGS) entry which is preliminary data.</text>
</comment>
<evidence type="ECO:0000313" key="3">
    <source>
        <dbReference type="EMBL" id="TKV60896.1"/>
    </source>
</evidence>
<dbReference type="InterPro" id="IPR001466">
    <property type="entry name" value="Beta-lactam-related"/>
</dbReference>
<proteinExistence type="predicted"/>